<reference evidence="1" key="1">
    <citation type="journal article" date="2023" name="Mol. Phylogenet. Evol.">
        <title>Genome-scale phylogeny and comparative genomics of the fungal order Sordariales.</title>
        <authorList>
            <person name="Hensen N."/>
            <person name="Bonometti L."/>
            <person name="Westerberg I."/>
            <person name="Brannstrom I.O."/>
            <person name="Guillou S."/>
            <person name="Cros-Aarteil S."/>
            <person name="Calhoun S."/>
            <person name="Haridas S."/>
            <person name="Kuo A."/>
            <person name="Mondo S."/>
            <person name="Pangilinan J."/>
            <person name="Riley R."/>
            <person name="LaButti K."/>
            <person name="Andreopoulos B."/>
            <person name="Lipzen A."/>
            <person name="Chen C."/>
            <person name="Yan M."/>
            <person name="Daum C."/>
            <person name="Ng V."/>
            <person name="Clum A."/>
            <person name="Steindorff A."/>
            <person name="Ohm R.A."/>
            <person name="Martin F."/>
            <person name="Silar P."/>
            <person name="Natvig D.O."/>
            <person name="Lalanne C."/>
            <person name="Gautier V."/>
            <person name="Ament-Velasquez S.L."/>
            <person name="Kruys A."/>
            <person name="Hutchinson M.I."/>
            <person name="Powell A.J."/>
            <person name="Barry K."/>
            <person name="Miller A.N."/>
            <person name="Grigoriev I.V."/>
            <person name="Debuchy R."/>
            <person name="Gladieux P."/>
            <person name="Hiltunen Thoren M."/>
            <person name="Johannesson H."/>
        </authorList>
    </citation>
    <scope>NUCLEOTIDE SEQUENCE</scope>
    <source>
        <strain evidence="1">CBS 955.72</strain>
    </source>
</reference>
<evidence type="ECO:0000313" key="2">
    <source>
        <dbReference type="Proteomes" id="UP001275084"/>
    </source>
</evidence>
<evidence type="ECO:0000313" key="1">
    <source>
        <dbReference type="EMBL" id="KAK3352621.1"/>
    </source>
</evidence>
<dbReference type="AlphaFoldDB" id="A0AAJ0HH96"/>
<protein>
    <submittedName>
        <fullName evidence="1">Uncharacterized protein</fullName>
    </submittedName>
</protein>
<reference evidence="1" key="2">
    <citation type="submission" date="2023-06" db="EMBL/GenBank/DDBJ databases">
        <authorList>
            <consortium name="Lawrence Berkeley National Laboratory"/>
            <person name="Haridas S."/>
            <person name="Hensen N."/>
            <person name="Bonometti L."/>
            <person name="Westerberg I."/>
            <person name="Brannstrom I.O."/>
            <person name="Guillou S."/>
            <person name="Cros-Aarteil S."/>
            <person name="Calhoun S."/>
            <person name="Kuo A."/>
            <person name="Mondo S."/>
            <person name="Pangilinan J."/>
            <person name="Riley R."/>
            <person name="Labutti K."/>
            <person name="Andreopoulos B."/>
            <person name="Lipzen A."/>
            <person name="Chen C."/>
            <person name="Yanf M."/>
            <person name="Daum C."/>
            <person name="Ng V."/>
            <person name="Clum A."/>
            <person name="Steindorff A."/>
            <person name="Ohm R."/>
            <person name="Martin F."/>
            <person name="Silar P."/>
            <person name="Natvig D."/>
            <person name="Lalanne C."/>
            <person name="Gautier V."/>
            <person name="Ament-Velasquez S.L."/>
            <person name="Kruys A."/>
            <person name="Hutchinson M.I."/>
            <person name="Powell A.J."/>
            <person name="Barry K."/>
            <person name="Miller A.N."/>
            <person name="Grigoriev I.V."/>
            <person name="Debuchy R."/>
            <person name="Gladieux P."/>
            <person name="Thoren M.H."/>
            <person name="Johannesson H."/>
        </authorList>
    </citation>
    <scope>NUCLEOTIDE SEQUENCE</scope>
    <source>
        <strain evidence="1">CBS 955.72</strain>
    </source>
</reference>
<name>A0AAJ0HH96_9PEZI</name>
<dbReference type="Proteomes" id="UP001275084">
    <property type="component" value="Unassembled WGS sequence"/>
</dbReference>
<sequence>MTYVSLWENRGDDAITFAKKAYAFMKQAAPDIGITRLYQSDYAYILFQYGGRREAISEKKCGKDNLRIPEISLNVTIMNSLLLDLHSANTGKNISIWPKENMVHGRYYLS</sequence>
<organism evidence="1 2">
    <name type="scientific">Lasiosphaeria hispida</name>
    <dbReference type="NCBI Taxonomy" id="260671"/>
    <lineage>
        <taxon>Eukaryota</taxon>
        <taxon>Fungi</taxon>
        <taxon>Dikarya</taxon>
        <taxon>Ascomycota</taxon>
        <taxon>Pezizomycotina</taxon>
        <taxon>Sordariomycetes</taxon>
        <taxon>Sordariomycetidae</taxon>
        <taxon>Sordariales</taxon>
        <taxon>Lasiosphaeriaceae</taxon>
        <taxon>Lasiosphaeria</taxon>
    </lineage>
</organism>
<accession>A0AAJ0HH96</accession>
<keyword evidence="2" id="KW-1185">Reference proteome</keyword>
<proteinExistence type="predicted"/>
<dbReference type="EMBL" id="JAUIQD010000004">
    <property type="protein sequence ID" value="KAK3352621.1"/>
    <property type="molecule type" value="Genomic_DNA"/>
</dbReference>
<comment type="caution">
    <text evidence="1">The sequence shown here is derived from an EMBL/GenBank/DDBJ whole genome shotgun (WGS) entry which is preliminary data.</text>
</comment>
<gene>
    <name evidence="1" type="ORF">B0T25DRAFT_567897</name>
</gene>